<reference evidence="3" key="2">
    <citation type="submission" date="2025-09" db="UniProtKB">
        <authorList>
            <consortium name="Ensembl"/>
        </authorList>
    </citation>
    <scope>IDENTIFICATION</scope>
</reference>
<keyword evidence="4" id="KW-1185">Reference proteome</keyword>
<protein>
    <submittedName>
        <fullName evidence="3">Uncharacterized protein</fullName>
    </submittedName>
</protein>
<dbReference type="Ensembl" id="ENSCWAT00000025828.1">
    <property type="protein sequence ID" value="ENSCWAP00000023837.1"/>
    <property type="gene ID" value="ENSCWAG00000018162.1"/>
</dbReference>
<dbReference type="PANTHER" id="PTHR31678">
    <property type="entry name" value="KERATIN-ASSOCIATED PROTEIN 6-3"/>
    <property type="match status" value="1"/>
</dbReference>
<comment type="similarity">
    <text evidence="1">Belongs to the KRTAP type 6 family.</text>
</comment>
<evidence type="ECO:0000256" key="1">
    <source>
        <dbReference type="ARBA" id="ARBA00008687"/>
    </source>
</evidence>
<accession>A0A8C3X4F9</accession>
<dbReference type="InterPro" id="IPR040313">
    <property type="entry name" value="KAP6"/>
</dbReference>
<keyword evidence="2" id="KW-0416">Keratin</keyword>
<dbReference type="GeneTree" id="ENSGT01140000285574"/>
<evidence type="ECO:0000313" key="3">
    <source>
        <dbReference type="Ensembl" id="ENSCWAP00000023837.1"/>
    </source>
</evidence>
<reference evidence="3" key="1">
    <citation type="submission" date="2025-08" db="UniProtKB">
        <authorList>
            <consortium name="Ensembl"/>
        </authorList>
    </citation>
    <scope>IDENTIFICATION</scope>
</reference>
<name>A0A8C3X4F9_9CETA</name>
<evidence type="ECO:0000256" key="2">
    <source>
        <dbReference type="ARBA" id="ARBA00022744"/>
    </source>
</evidence>
<organism evidence="3 4">
    <name type="scientific">Catagonus wagneri</name>
    <name type="common">Chacoan peccary</name>
    <dbReference type="NCBI Taxonomy" id="51154"/>
    <lineage>
        <taxon>Eukaryota</taxon>
        <taxon>Metazoa</taxon>
        <taxon>Chordata</taxon>
        <taxon>Craniata</taxon>
        <taxon>Vertebrata</taxon>
        <taxon>Euteleostomi</taxon>
        <taxon>Mammalia</taxon>
        <taxon>Eutheria</taxon>
        <taxon>Laurasiatheria</taxon>
        <taxon>Artiodactyla</taxon>
        <taxon>Suina</taxon>
        <taxon>Tayassuidae</taxon>
        <taxon>Catagonus</taxon>
    </lineage>
</organism>
<proteinExistence type="inferred from homology"/>
<sequence>MCGYYGNYYGDLGYGCCSYEGLGSGYGACYGCGFRRLDCGCGYGSCSLCGCGHGCVSEYGSHFGYCY</sequence>
<evidence type="ECO:0000313" key="4">
    <source>
        <dbReference type="Proteomes" id="UP000694540"/>
    </source>
</evidence>
<dbReference type="Proteomes" id="UP000694540">
    <property type="component" value="Unplaced"/>
</dbReference>
<dbReference type="PANTHER" id="PTHR31678:SF2">
    <property type="entry name" value="KERATIN-ASSOCIATED PROTEIN 6-1"/>
    <property type="match status" value="1"/>
</dbReference>
<dbReference type="AlphaFoldDB" id="A0A8C3X4F9"/>
<dbReference type="GO" id="GO:0031424">
    <property type="term" value="P:keratinization"/>
    <property type="evidence" value="ECO:0007669"/>
    <property type="project" value="InterPro"/>
</dbReference>
<dbReference type="GO" id="GO:0005882">
    <property type="term" value="C:intermediate filament"/>
    <property type="evidence" value="ECO:0007669"/>
    <property type="project" value="UniProtKB-KW"/>
</dbReference>